<proteinExistence type="predicted"/>
<sequence>MYRCQFFRLLSAQSAFKKLSDISIYVFYEHLFIDELMIPHYGHHTRKMYMRGKPTGFRQKIYVVSFCDKYPYFMEQ</sequence>
<feature type="non-terminal residue" evidence="1">
    <location>
        <position position="76"/>
    </location>
</feature>
<protein>
    <recommendedName>
        <fullName evidence="3">PiggyBac transposable element-derived protein domain-containing protein</fullName>
    </recommendedName>
</protein>
<accession>A0A0V1K2H0</accession>
<dbReference type="AlphaFoldDB" id="A0A0V1K2H0"/>
<evidence type="ECO:0000313" key="2">
    <source>
        <dbReference type="Proteomes" id="UP000054826"/>
    </source>
</evidence>
<reference evidence="1 2" key="1">
    <citation type="submission" date="2015-01" db="EMBL/GenBank/DDBJ databases">
        <title>Evolution of Trichinella species and genotypes.</title>
        <authorList>
            <person name="Korhonen P.K."/>
            <person name="Edoardo P."/>
            <person name="Giuseppe L.R."/>
            <person name="Gasser R.B."/>
        </authorList>
    </citation>
    <scope>NUCLEOTIDE SEQUENCE [LARGE SCALE GENOMIC DNA]</scope>
    <source>
        <strain evidence="1">ISS176</strain>
    </source>
</reference>
<evidence type="ECO:0000313" key="1">
    <source>
        <dbReference type="EMBL" id="KRZ41412.1"/>
    </source>
</evidence>
<comment type="caution">
    <text evidence="1">The sequence shown here is derived from an EMBL/GenBank/DDBJ whole genome shotgun (WGS) entry which is preliminary data.</text>
</comment>
<gene>
    <name evidence="1" type="ORF">T4C_6889</name>
</gene>
<organism evidence="1 2">
    <name type="scientific">Trichinella pseudospiralis</name>
    <name type="common">Parasitic roundworm</name>
    <dbReference type="NCBI Taxonomy" id="6337"/>
    <lineage>
        <taxon>Eukaryota</taxon>
        <taxon>Metazoa</taxon>
        <taxon>Ecdysozoa</taxon>
        <taxon>Nematoda</taxon>
        <taxon>Enoplea</taxon>
        <taxon>Dorylaimia</taxon>
        <taxon>Trichinellida</taxon>
        <taxon>Trichinellidae</taxon>
        <taxon>Trichinella</taxon>
    </lineage>
</organism>
<evidence type="ECO:0008006" key="3">
    <source>
        <dbReference type="Google" id="ProtNLM"/>
    </source>
</evidence>
<dbReference type="EMBL" id="JYDV01000020">
    <property type="protein sequence ID" value="KRZ41412.1"/>
    <property type="molecule type" value="Genomic_DNA"/>
</dbReference>
<dbReference type="Proteomes" id="UP000054826">
    <property type="component" value="Unassembled WGS sequence"/>
</dbReference>
<name>A0A0V1K2H0_TRIPS</name>